<dbReference type="GO" id="GO:0016798">
    <property type="term" value="F:hydrolase activity, acting on glycosyl bonds"/>
    <property type="evidence" value="ECO:0007669"/>
    <property type="project" value="UniProtKB-KW"/>
</dbReference>
<dbReference type="InterPro" id="IPR051056">
    <property type="entry name" value="Glycosyl_Hydrolase_73"/>
</dbReference>
<keyword evidence="3" id="KW-0732">Signal</keyword>
<dbReference type="Gene3D" id="2.10.270.10">
    <property type="entry name" value="Cholin Binding"/>
    <property type="match status" value="2"/>
</dbReference>
<dbReference type="Proteomes" id="UP000032289">
    <property type="component" value="Unassembled WGS sequence"/>
</dbReference>
<evidence type="ECO:0000313" key="5">
    <source>
        <dbReference type="EMBL" id="KIU25125.1"/>
    </source>
</evidence>
<dbReference type="GO" id="GO:0004040">
    <property type="term" value="F:amidase activity"/>
    <property type="evidence" value="ECO:0007669"/>
    <property type="project" value="InterPro"/>
</dbReference>
<evidence type="ECO:0000256" key="1">
    <source>
        <dbReference type="ARBA" id="ARBA00010266"/>
    </source>
</evidence>
<evidence type="ECO:0000259" key="4">
    <source>
        <dbReference type="SMART" id="SM00047"/>
    </source>
</evidence>
<accession>A0A0D1LZ33</accession>
<comment type="similarity">
    <text evidence="1">Belongs to the glycosyl hydrolase 73 family.</text>
</comment>
<evidence type="ECO:0000256" key="2">
    <source>
        <dbReference type="ARBA" id="ARBA00022801"/>
    </source>
</evidence>
<proteinExistence type="inferred from homology"/>
<dbReference type="PATRIC" id="fig|137591.24.peg.718"/>
<feature type="chain" id="PRO_5038619664" evidence="3">
    <location>
        <begin position="21"/>
        <end position="808"/>
    </location>
</feature>
<protein>
    <submittedName>
        <fullName evidence="5">LytG_2 protein</fullName>
        <ecNumber evidence="5">3.2.1.-</ecNumber>
    </submittedName>
</protein>
<gene>
    <name evidence="5" type="primary">lytG_2</name>
    <name evidence="5" type="ORF">ab3b_00738</name>
</gene>
<comment type="caution">
    <text evidence="5">The sequence shown here is derived from an EMBL/GenBank/DDBJ whole genome shotgun (WGS) entry which is preliminary data.</text>
</comment>
<name>A0A0D1LZ33_9LACO</name>
<dbReference type="Pfam" id="PF01832">
    <property type="entry name" value="Glucosaminidase"/>
    <property type="match status" value="1"/>
</dbReference>
<reference evidence="5 6" key="1">
    <citation type="journal article" date="2015" name="Microbiology (Mosc.)">
        <title>Genomics of the Weissella cibaria species with an examination of its metabolic traits.</title>
        <authorList>
            <person name="Lynch K.M."/>
            <person name="Lucid A."/>
            <person name="Arendt E.K."/>
            <person name="Sleator R.D."/>
            <person name="Lucey B."/>
            <person name="Coffey A."/>
        </authorList>
    </citation>
    <scope>NUCLEOTIDE SEQUENCE [LARGE SCALE GENOMIC DNA]</scope>
    <source>
        <strain evidence="5 6">AB3b</strain>
    </source>
</reference>
<feature type="domain" description="Mannosyl-glycoprotein endo-beta-N-acetylglucosamidase-like" evidence="4">
    <location>
        <begin position="472"/>
        <end position="623"/>
    </location>
</feature>
<keyword evidence="2 5" id="KW-0378">Hydrolase</keyword>
<dbReference type="EMBL" id="JWHT01000015">
    <property type="protein sequence ID" value="KIU25125.1"/>
    <property type="molecule type" value="Genomic_DNA"/>
</dbReference>
<dbReference type="SMART" id="SM00047">
    <property type="entry name" value="LYZ2"/>
    <property type="match status" value="1"/>
</dbReference>
<dbReference type="Gene3D" id="1.10.530.10">
    <property type="match status" value="1"/>
</dbReference>
<dbReference type="SUPFAM" id="SSF69360">
    <property type="entry name" value="Cell wall binding repeat"/>
    <property type="match status" value="2"/>
</dbReference>
<evidence type="ECO:0000256" key="3">
    <source>
        <dbReference type="SAM" id="SignalP"/>
    </source>
</evidence>
<dbReference type="EC" id="3.2.1.-" evidence="5"/>
<dbReference type="InterPro" id="IPR002901">
    <property type="entry name" value="MGlyc_endo_b_GlcNAc-like_dom"/>
</dbReference>
<keyword evidence="5" id="KW-0326">Glycosidase</keyword>
<dbReference type="PANTHER" id="PTHR33308:SF9">
    <property type="entry name" value="PEPTIDOGLYCAN HYDROLASE FLGJ"/>
    <property type="match status" value="1"/>
</dbReference>
<dbReference type="PANTHER" id="PTHR33308">
    <property type="entry name" value="PEPTIDOGLYCAN HYDROLASE FLGJ"/>
    <property type="match status" value="1"/>
</dbReference>
<sequence>MKSRLSKLAMMGLTMAGAIAFGQSNASVSADSIKAPYQGNWFAHQNGRWYDVNVTKNHVTGTGYTDYGRNHTFNLNPKFTAFWNANEHGYYLGVGNLSFQSMYLGLNGNFTTLKLLAGQDTGTTIFYRSKDAALGKYFTATVQHIDATTKKKIGTDWHVKSPAAENWWFEPGNGYQYYQLQGSKRVNYKLNSNRTFKIYYKATYRKLTIKNYDFDTGKLISMQTKMVKVGTTPLIKPGTVKGYQAYSAAKYAKRVNLDQTMSMTYRKAATITVKYQANEGTQLNPKWTDISNAKTYTSVIGKKLHIVPVQNGDYVMPAAQDITVTGNRTIFLNYQLNKQGYLNKYNQAITNKHFDAAHTTQLKAATNTYYTQMKSATSASALKKAWNNFNDVMQHVAVMNLNMYDMNARESDGRPQFSDRVTLAKSVTNDNQFTQSNLWQTQLHAWLMYNGANRKVWVSGAKAGSGWIDPAKITEGTVENVPVSTSITDADTSMHALRATSILESGWGNSQLSTKANNYFGVKWGGSGAYVAMPTQEYVNGHYITVTEKFDKYNSVRESLEGNARLLANGLSWNHNYYSGAWRSKASNYKEAAYGLQGKYATAPDYAAKLIRVIETYHLQEMDGGYINDGTGWFWYENGQKFTGFRFYMGTYYWFENGARINNAWRSAWGYRYYVDGEGRAVQGLRTIGGKRYHFGNDGTFYLRTNQTVAHNQEKYRASSNGELQPWSGYFDTPAGWRWIENGQMYMGFRFYMGAYYYFRNGVRQHNQFVSQWGLHYYVGNDGRSVQGIHVIDGKRYNFGSNGTFYMR</sequence>
<dbReference type="AlphaFoldDB" id="A0A0D1LZ33"/>
<feature type="signal peptide" evidence="3">
    <location>
        <begin position="1"/>
        <end position="20"/>
    </location>
</feature>
<evidence type="ECO:0000313" key="6">
    <source>
        <dbReference type="Proteomes" id="UP000032289"/>
    </source>
</evidence>
<dbReference type="Gene3D" id="4.10.80.30">
    <property type="entry name" value="DNA polymerase, domain 6"/>
    <property type="match status" value="1"/>
</dbReference>
<organism evidence="5 6">
    <name type="scientific">Weissella cibaria</name>
    <dbReference type="NCBI Taxonomy" id="137591"/>
    <lineage>
        <taxon>Bacteria</taxon>
        <taxon>Bacillati</taxon>
        <taxon>Bacillota</taxon>
        <taxon>Bacilli</taxon>
        <taxon>Lactobacillales</taxon>
        <taxon>Lactobacillaceae</taxon>
        <taxon>Weissella</taxon>
    </lineage>
</organism>
<dbReference type="RefSeq" id="WP_052498578.1">
    <property type="nucleotide sequence ID" value="NZ_JWHT01000015.1"/>
</dbReference>